<dbReference type="EMBL" id="AP013545">
    <property type="protein sequence ID" value="BAQ94310.1"/>
    <property type="molecule type" value="Genomic_DNA"/>
</dbReference>
<dbReference type="Pfam" id="PF21265">
    <property type="entry name" value="SBB_T7"/>
    <property type="match status" value="1"/>
</dbReference>
<dbReference type="Proteomes" id="UP000504935">
    <property type="component" value="Segment"/>
</dbReference>
<dbReference type="InterPro" id="IPR049476">
    <property type="entry name" value="SBB_BPT7"/>
</dbReference>
<proteinExistence type="predicted"/>
<organism evidence="2 3">
    <name type="scientific">uncultured phage MedDCM-OCT-S46-C10</name>
    <dbReference type="NCBI Taxonomy" id="2741074"/>
    <lineage>
        <taxon>Viruses</taxon>
        <taxon>Duplodnaviria</taxon>
        <taxon>Heunggongvirae</taxon>
        <taxon>Uroviricota</taxon>
        <taxon>Caudoviricetes</taxon>
        <taxon>Autographivirales</taxon>
        <taxon>Foussvirus</taxon>
        <taxon>Foussvirus S46C10</taxon>
    </lineage>
</organism>
<dbReference type="RefSeq" id="YP_009777852.1">
    <property type="nucleotide sequence ID" value="NC_047705.1"/>
</dbReference>
<dbReference type="KEGG" id="vg:55412428"/>
<evidence type="ECO:0000313" key="3">
    <source>
        <dbReference type="Proteomes" id="UP000504935"/>
    </source>
</evidence>
<dbReference type="GO" id="GO:0003677">
    <property type="term" value="F:DNA binding"/>
    <property type="evidence" value="ECO:0007669"/>
    <property type="project" value="UniProtKB-KW"/>
</dbReference>
<reference evidence="2 3" key="1">
    <citation type="journal article" date="2013" name="PLoS Genet.">
        <title>Expanding the Marine Virosphere Using Metagenomics.</title>
        <authorList>
            <person name="Mizuno C.M."/>
            <person name="Rodriguez-Valera F."/>
            <person name="Kimes N.E."/>
            <person name="Ghai R."/>
        </authorList>
    </citation>
    <scope>NUCLEOTIDE SEQUENCE [LARGE SCALE GENOMIC DNA]</scope>
    <source>
        <strain evidence="2">UvMED-CGR-U-MedDCM-OCT-S46-C10</strain>
    </source>
</reference>
<evidence type="ECO:0000313" key="2">
    <source>
        <dbReference type="EMBL" id="BAQ94310.1"/>
    </source>
</evidence>
<protein>
    <submittedName>
        <fullName evidence="2">Single-stranded DNA-binding protein</fullName>
    </submittedName>
</protein>
<keyword evidence="3" id="KW-1185">Reference proteome</keyword>
<name>A0A6S4PAP5_9CAUD</name>
<dbReference type="GeneID" id="55412428"/>
<keyword evidence="2" id="KW-0238">DNA-binding</keyword>
<sequence>MANNYTKIVTPVGLAQYPWLTTADTKFGEPGDYKTNLVIKKDDCKDVIKSIDEAIKESLTLAKEKSKSKEIKQASLPYHDELDEKGNPTGNVVFKFKCKAVVTMKTGETFENKPAIFDANGIPAKDVNIWGGSELKVSAELIPYYTSMVGAGVSMRLRAAQVIKLVEGGNNSTGYGFKKEEGFAVSETQEFDNETQPVVAQEDDF</sequence>
<dbReference type="SUPFAM" id="SSF50249">
    <property type="entry name" value="Nucleic acid-binding proteins"/>
    <property type="match status" value="1"/>
</dbReference>
<evidence type="ECO:0000259" key="1">
    <source>
        <dbReference type="Pfam" id="PF21265"/>
    </source>
</evidence>
<accession>A0A6S4PAP5</accession>
<feature type="domain" description="Single-stranded DNA-binding protein BPT7" evidence="1">
    <location>
        <begin position="17"/>
        <end position="165"/>
    </location>
</feature>
<dbReference type="Gene3D" id="2.40.50.140">
    <property type="entry name" value="Nucleic acid-binding proteins"/>
    <property type="match status" value="1"/>
</dbReference>
<dbReference type="InterPro" id="IPR012340">
    <property type="entry name" value="NA-bd_OB-fold"/>
</dbReference>